<dbReference type="InterPro" id="IPR012677">
    <property type="entry name" value="Nucleotide-bd_a/b_plait_sf"/>
</dbReference>
<protein>
    <submittedName>
        <fullName evidence="8">Putative peroxisome proliferator-activated receptor gamma coactivator 1-beta-like</fullName>
    </submittedName>
</protein>
<dbReference type="PANTHER" id="PTHR15528">
    <property type="entry name" value="PEROXISOME PROLIFERATOR ACTIVATED RECEPTOR GAMMA COACTIVATOR 1 PGC-1 -RELATED"/>
    <property type="match status" value="1"/>
</dbReference>
<accession>A0A2U9C5B7</accession>
<dbReference type="InterPro" id="IPR034605">
    <property type="entry name" value="PGC-1"/>
</dbReference>
<comment type="subcellular location">
    <subcellularLocation>
        <location evidence="1">Nucleus</location>
    </subcellularLocation>
</comment>
<sequence>MSEREKVHRLHLLRRESQFSTKPFEQTLSVDLCGTAGLTPPTTPPHKPVEDELFKPTEGGKGGRGSGGDDGAGSGSESVLPASSVAAKGSSWLSRAHHGRKLPEQTELYAQLRRMGQAGDADDARCSFGDHDYCALSLGEIRKRSAAMLGTMLQAQGGGDGADQAPGGRGKGERPAPMSEAAEQKEGRTTAVLSSSPPSRSSSPIPPCPDSPASKTDSSEKSEVCPDDKQRNKANSDEDNCQVFYIHNLPSSVTQNMLRKRFQVFGNADDCKVIICNEERCGVIKIRQAGVQRHWRERETVFQNGPAGLRRLTRKRYIDLDEAGPGPVKSKYDALDFDTLLKEAQKSLHR</sequence>
<feature type="compositionally biased region" description="Gly residues" evidence="7">
    <location>
        <begin position="59"/>
        <end position="74"/>
    </location>
</feature>
<reference evidence="8 9" key="1">
    <citation type="submission" date="2017-12" db="EMBL/GenBank/DDBJ databases">
        <title>Integrating genomic resources of turbot (Scophthalmus maximus) in depth evaluation of genetic and physical mapping variation across individuals.</title>
        <authorList>
            <person name="Martinez P."/>
        </authorList>
    </citation>
    <scope>NUCLEOTIDE SEQUENCE [LARGE SCALE GENOMIC DNA]</scope>
</reference>
<evidence type="ECO:0000256" key="3">
    <source>
        <dbReference type="ARBA" id="ARBA00022884"/>
    </source>
</evidence>
<evidence type="ECO:0000256" key="7">
    <source>
        <dbReference type="SAM" id="MobiDB-lite"/>
    </source>
</evidence>
<keyword evidence="4" id="KW-0805">Transcription regulation</keyword>
<evidence type="ECO:0000256" key="5">
    <source>
        <dbReference type="ARBA" id="ARBA00023163"/>
    </source>
</evidence>
<evidence type="ECO:0000256" key="2">
    <source>
        <dbReference type="ARBA" id="ARBA00022553"/>
    </source>
</evidence>
<dbReference type="GO" id="GO:0045944">
    <property type="term" value="P:positive regulation of transcription by RNA polymerase II"/>
    <property type="evidence" value="ECO:0007669"/>
    <property type="project" value="TreeGrafter"/>
</dbReference>
<organism evidence="8 9">
    <name type="scientific">Scophthalmus maximus</name>
    <name type="common">Turbot</name>
    <name type="synonym">Psetta maxima</name>
    <dbReference type="NCBI Taxonomy" id="52904"/>
    <lineage>
        <taxon>Eukaryota</taxon>
        <taxon>Metazoa</taxon>
        <taxon>Chordata</taxon>
        <taxon>Craniata</taxon>
        <taxon>Vertebrata</taxon>
        <taxon>Euteleostomi</taxon>
        <taxon>Actinopterygii</taxon>
        <taxon>Neopterygii</taxon>
        <taxon>Teleostei</taxon>
        <taxon>Neoteleostei</taxon>
        <taxon>Acanthomorphata</taxon>
        <taxon>Carangaria</taxon>
        <taxon>Pleuronectiformes</taxon>
        <taxon>Pleuronectoidei</taxon>
        <taxon>Scophthalmidae</taxon>
        <taxon>Scophthalmus</taxon>
    </lineage>
</organism>
<feature type="compositionally biased region" description="Low complexity" evidence="7">
    <location>
        <begin position="194"/>
        <end position="203"/>
    </location>
</feature>
<name>A0A2U9C5B7_SCOMX</name>
<dbReference type="InterPro" id="IPR035979">
    <property type="entry name" value="RBD_domain_sf"/>
</dbReference>
<evidence type="ECO:0000256" key="1">
    <source>
        <dbReference type="ARBA" id="ARBA00004123"/>
    </source>
</evidence>
<feature type="region of interest" description="Disordered" evidence="7">
    <location>
        <begin position="34"/>
        <end position="105"/>
    </location>
</feature>
<dbReference type="Gene3D" id="3.30.70.330">
    <property type="match status" value="1"/>
</dbReference>
<dbReference type="GO" id="GO:0003723">
    <property type="term" value="F:RNA binding"/>
    <property type="evidence" value="ECO:0007669"/>
    <property type="project" value="UniProtKB-KW"/>
</dbReference>
<keyword evidence="5" id="KW-0804">Transcription</keyword>
<proteinExistence type="predicted"/>
<feature type="compositionally biased region" description="Basic and acidic residues" evidence="7">
    <location>
        <begin position="217"/>
        <end position="236"/>
    </location>
</feature>
<evidence type="ECO:0000313" key="8">
    <source>
        <dbReference type="EMBL" id="AWP11618.1"/>
    </source>
</evidence>
<dbReference type="AlphaFoldDB" id="A0A2U9C5B7"/>
<dbReference type="Proteomes" id="UP000246464">
    <property type="component" value="Chromosome 13"/>
</dbReference>
<keyword evidence="2" id="KW-0597">Phosphoprotein</keyword>
<keyword evidence="9" id="KW-1185">Reference proteome</keyword>
<evidence type="ECO:0000256" key="4">
    <source>
        <dbReference type="ARBA" id="ARBA00023015"/>
    </source>
</evidence>
<dbReference type="SUPFAM" id="SSF54928">
    <property type="entry name" value="RNA-binding domain, RBD"/>
    <property type="match status" value="1"/>
</dbReference>
<gene>
    <name evidence="8" type="ORF">SMAX5B_009165</name>
</gene>
<evidence type="ECO:0000256" key="6">
    <source>
        <dbReference type="ARBA" id="ARBA00023242"/>
    </source>
</evidence>
<dbReference type="GO" id="GO:0003712">
    <property type="term" value="F:transcription coregulator activity"/>
    <property type="evidence" value="ECO:0007669"/>
    <property type="project" value="InterPro"/>
</dbReference>
<dbReference type="EMBL" id="CP026255">
    <property type="protein sequence ID" value="AWP11618.1"/>
    <property type="molecule type" value="Genomic_DNA"/>
</dbReference>
<keyword evidence="3" id="KW-0694">RNA-binding</keyword>
<keyword evidence="6" id="KW-0539">Nucleus</keyword>
<evidence type="ECO:0000313" key="9">
    <source>
        <dbReference type="Proteomes" id="UP000246464"/>
    </source>
</evidence>
<feature type="region of interest" description="Disordered" evidence="7">
    <location>
        <begin position="154"/>
        <end position="236"/>
    </location>
</feature>
<keyword evidence="8" id="KW-0675">Receptor</keyword>
<dbReference type="PANTHER" id="PTHR15528:SF12">
    <property type="entry name" value="PEROXISOME PROLIFERATOR-ACTIVATED RECEPTOR GAMMA COACTIVATOR 1-BETA"/>
    <property type="match status" value="1"/>
</dbReference>
<dbReference type="GO" id="GO:0005634">
    <property type="term" value="C:nucleus"/>
    <property type="evidence" value="ECO:0007669"/>
    <property type="project" value="UniProtKB-SubCell"/>
</dbReference>